<reference evidence="8 9" key="1">
    <citation type="submission" date="2015-09" db="EMBL/GenBank/DDBJ databases">
        <authorList>
            <consortium name="Swine Surveillance"/>
        </authorList>
    </citation>
    <scope>NUCLEOTIDE SEQUENCE [LARGE SCALE GENOMIC DNA]</scope>
    <source>
        <strain evidence="8 9">CECT 8399</strain>
    </source>
</reference>
<proteinExistence type="inferred from homology"/>
<evidence type="ECO:0000256" key="3">
    <source>
        <dbReference type="ARBA" id="ARBA00022741"/>
    </source>
</evidence>
<dbReference type="EC" id="2.7.1.92" evidence="8"/>
<dbReference type="RefSeq" id="WP_058284962.1">
    <property type="nucleotide sequence ID" value="NZ_CYSR01000010.1"/>
</dbReference>
<dbReference type="InterPro" id="IPR011611">
    <property type="entry name" value="PfkB_dom"/>
</dbReference>
<dbReference type="PRINTS" id="PR00990">
    <property type="entry name" value="RIBOKINASE"/>
</dbReference>
<dbReference type="InterPro" id="IPR050306">
    <property type="entry name" value="PfkB_Carbo_kinase"/>
</dbReference>
<evidence type="ECO:0000256" key="1">
    <source>
        <dbReference type="ARBA" id="ARBA00010688"/>
    </source>
</evidence>
<keyword evidence="5" id="KW-0067">ATP-binding</keyword>
<evidence type="ECO:0000313" key="8">
    <source>
        <dbReference type="EMBL" id="CUH98762.1"/>
    </source>
</evidence>
<name>A0A0N7M464_9RHOB</name>
<keyword evidence="3" id="KW-0547">Nucleotide-binding</keyword>
<dbReference type="PANTHER" id="PTHR43085:SF1">
    <property type="entry name" value="PSEUDOURIDINE KINASE-RELATED"/>
    <property type="match status" value="1"/>
</dbReference>
<evidence type="ECO:0000256" key="4">
    <source>
        <dbReference type="ARBA" id="ARBA00022777"/>
    </source>
</evidence>
<dbReference type="CDD" id="cd01167">
    <property type="entry name" value="bac_FRK"/>
    <property type="match status" value="1"/>
</dbReference>
<dbReference type="GO" id="GO:0006000">
    <property type="term" value="P:fructose metabolic process"/>
    <property type="evidence" value="ECO:0007669"/>
    <property type="project" value="UniProtKB-ARBA"/>
</dbReference>
<dbReference type="STRING" id="1396826.PHA8399_00877"/>
<feature type="domain" description="Carbohydrate kinase PfkB" evidence="7">
    <location>
        <begin position="2"/>
        <end position="303"/>
    </location>
</feature>
<evidence type="ECO:0000313" key="9">
    <source>
        <dbReference type="Proteomes" id="UP000051326"/>
    </source>
</evidence>
<dbReference type="GO" id="GO:0008865">
    <property type="term" value="F:fructokinase activity"/>
    <property type="evidence" value="ECO:0007669"/>
    <property type="project" value="UniProtKB-ARBA"/>
</dbReference>
<dbReference type="InterPro" id="IPR002173">
    <property type="entry name" value="Carboh/pur_kinase_PfkB_CS"/>
</dbReference>
<dbReference type="GO" id="GO:0005524">
    <property type="term" value="F:ATP binding"/>
    <property type="evidence" value="ECO:0007669"/>
    <property type="project" value="UniProtKB-KW"/>
</dbReference>
<gene>
    <name evidence="8" type="primary">iolC_2</name>
    <name evidence="8" type="ORF">PHA8399_00877</name>
</gene>
<comment type="similarity">
    <text evidence="1 6">Belongs to the carbohydrate kinase PfkB family.</text>
</comment>
<evidence type="ECO:0000259" key="7">
    <source>
        <dbReference type="Pfam" id="PF00294"/>
    </source>
</evidence>
<dbReference type="Pfam" id="PF00294">
    <property type="entry name" value="PfkB"/>
    <property type="match status" value="1"/>
</dbReference>
<dbReference type="EMBL" id="CYSR01000010">
    <property type="protein sequence ID" value="CUH98762.1"/>
    <property type="molecule type" value="Genomic_DNA"/>
</dbReference>
<dbReference type="SUPFAM" id="SSF53613">
    <property type="entry name" value="Ribokinase-like"/>
    <property type="match status" value="1"/>
</dbReference>
<evidence type="ECO:0000256" key="6">
    <source>
        <dbReference type="RuleBase" id="RU003704"/>
    </source>
</evidence>
<dbReference type="InterPro" id="IPR029056">
    <property type="entry name" value="Ribokinase-like"/>
</dbReference>
<keyword evidence="2 6" id="KW-0808">Transferase</keyword>
<dbReference type="InterPro" id="IPR002139">
    <property type="entry name" value="Ribo/fructo_kinase"/>
</dbReference>
<evidence type="ECO:0000256" key="5">
    <source>
        <dbReference type="ARBA" id="ARBA00022840"/>
    </source>
</evidence>
<dbReference type="Gene3D" id="3.40.1190.20">
    <property type="match status" value="1"/>
</dbReference>
<dbReference type="GO" id="GO:0047590">
    <property type="term" value="F:5-dehydro-2-deoxygluconokinase activity"/>
    <property type="evidence" value="ECO:0007669"/>
    <property type="project" value="UniProtKB-EC"/>
</dbReference>
<dbReference type="AlphaFoldDB" id="A0A0N7M464"/>
<accession>A0A0N7M464</accession>
<dbReference type="PROSITE" id="PS00584">
    <property type="entry name" value="PFKB_KINASES_2"/>
    <property type="match status" value="1"/>
</dbReference>
<sequence length="309" mass="31747">MILCCGEALIDMIPGETATGQAAYVPHGGGASFNTALALGRLGVQAGLFTGLSTDVFGQQLTQALAAAGVDTSLAVTSPRPCTLAFVHLTDGDASYSFFDTGSAGSSLTPQALPDLPDSVSALLLGGISLCNPPAADAYLALSQREAGRRPVMLDPNVRAGFSRDEAAYRARLEKMVALADIVKVSEEDLSWLCPRGDTRTKLSGLFAAGPKLILLTRGREGAEAYLPDGQVVTAAAVPVTVADTVGAGDTFNAGFLAMAQERGVLKAAASGEIAEPDLKACLRFAVRAAAVSVSRAGANPPWRAEVPE</sequence>
<dbReference type="Proteomes" id="UP000051326">
    <property type="component" value="Unassembled WGS sequence"/>
</dbReference>
<evidence type="ECO:0000256" key="2">
    <source>
        <dbReference type="ARBA" id="ARBA00022679"/>
    </source>
</evidence>
<dbReference type="PANTHER" id="PTHR43085">
    <property type="entry name" value="HEXOKINASE FAMILY MEMBER"/>
    <property type="match status" value="1"/>
</dbReference>
<keyword evidence="4 6" id="KW-0418">Kinase</keyword>
<organism evidence="8 9">
    <name type="scientific">Leisingera aquaemixtae</name>
    <dbReference type="NCBI Taxonomy" id="1396826"/>
    <lineage>
        <taxon>Bacteria</taxon>
        <taxon>Pseudomonadati</taxon>
        <taxon>Pseudomonadota</taxon>
        <taxon>Alphaproteobacteria</taxon>
        <taxon>Rhodobacterales</taxon>
        <taxon>Roseobacteraceae</taxon>
        <taxon>Leisingera</taxon>
    </lineage>
</organism>
<protein>
    <submittedName>
        <fullName evidence="8">5-dehydro-2-deoxygluconokinase</fullName>
        <ecNumber evidence="8">2.7.1.92</ecNumber>
    </submittedName>
</protein>